<feature type="non-terminal residue" evidence="1">
    <location>
        <position position="1"/>
    </location>
</feature>
<comment type="caution">
    <text evidence="1">The sequence shown here is derived from an EMBL/GenBank/DDBJ whole genome shotgun (WGS) entry which is preliminary data.</text>
</comment>
<dbReference type="EMBL" id="VUJU01010583">
    <property type="protein sequence ID" value="KAF0713725.1"/>
    <property type="molecule type" value="Genomic_DNA"/>
</dbReference>
<organism evidence="1 2">
    <name type="scientific">Aphis craccivora</name>
    <name type="common">Cowpea aphid</name>
    <dbReference type="NCBI Taxonomy" id="307492"/>
    <lineage>
        <taxon>Eukaryota</taxon>
        <taxon>Metazoa</taxon>
        <taxon>Ecdysozoa</taxon>
        <taxon>Arthropoda</taxon>
        <taxon>Hexapoda</taxon>
        <taxon>Insecta</taxon>
        <taxon>Pterygota</taxon>
        <taxon>Neoptera</taxon>
        <taxon>Paraneoptera</taxon>
        <taxon>Hemiptera</taxon>
        <taxon>Sternorrhyncha</taxon>
        <taxon>Aphidomorpha</taxon>
        <taxon>Aphidoidea</taxon>
        <taxon>Aphididae</taxon>
        <taxon>Aphidini</taxon>
        <taxon>Aphis</taxon>
        <taxon>Aphis</taxon>
    </lineage>
</organism>
<dbReference type="Proteomes" id="UP000478052">
    <property type="component" value="Unassembled WGS sequence"/>
</dbReference>
<gene>
    <name evidence="1" type="ORF">FWK35_00033875</name>
</gene>
<sequence>ISTLPKRALYDFELIKIARLLKIPHFIGVFTRDKLPVRPKRFESVIVNLDTVNGTGTHWVAYKKI</sequence>
<accession>A0A6G0W0N1</accession>
<evidence type="ECO:0000313" key="2">
    <source>
        <dbReference type="Proteomes" id="UP000478052"/>
    </source>
</evidence>
<dbReference type="OrthoDB" id="6606390at2759"/>
<name>A0A6G0W0N1_APHCR</name>
<dbReference type="AlphaFoldDB" id="A0A6G0W0N1"/>
<proteinExistence type="predicted"/>
<reference evidence="1 2" key="1">
    <citation type="submission" date="2019-08" db="EMBL/GenBank/DDBJ databases">
        <title>Whole genome of Aphis craccivora.</title>
        <authorList>
            <person name="Voronova N.V."/>
            <person name="Shulinski R.S."/>
            <person name="Bandarenka Y.V."/>
            <person name="Zhorov D.G."/>
            <person name="Warner D."/>
        </authorList>
    </citation>
    <scope>NUCLEOTIDE SEQUENCE [LARGE SCALE GENOMIC DNA]</scope>
    <source>
        <strain evidence="1">180601</strain>
        <tissue evidence="1">Whole Body</tissue>
    </source>
</reference>
<protein>
    <submittedName>
        <fullName evidence="1">Protein ALP1-like</fullName>
    </submittedName>
</protein>
<evidence type="ECO:0000313" key="1">
    <source>
        <dbReference type="EMBL" id="KAF0713725.1"/>
    </source>
</evidence>
<dbReference type="Gene3D" id="3.40.395.10">
    <property type="entry name" value="Adenoviral Proteinase, Chain A"/>
    <property type="match status" value="1"/>
</dbReference>
<keyword evidence="2" id="KW-1185">Reference proteome</keyword>